<reference evidence="1 2" key="1">
    <citation type="submission" date="2017-09" db="EMBL/GenBank/DDBJ databases">
        <authorList>
            <person name="Ehlers B."/>
            <person name="Leendertz F.H."/>
        </authorList>
    </citation>
    <scope>NUCLEOTIDE SEQUENCE [LARGE SCALE GENOMIC DNA]</scope>
    <source>
        <strain evidence="1 2">DSM 27208</strain>
    </source>
</reference>
<sequence>MWFFFLLLVIGTVPVFLGLVALINRDTGDDTEEQVEELKQRVEELEAKQD</sequence>
<keyword evidence="2" id="KW-1185">Reference proteome</keyword>
<dbReference type="Proteomes" id="UP000219453">
    <property type="component" value="Unassembled WGS sequence"/>
</dbReference>
<organism evidence="1 2">
    <name type="scientific">Natronoarchaeum philippinense</name>
    <dbReference type="NCBI Taxonomy" id="558529"/>
    <lineage>
        <taxon>Archaea</taxon>
        <taxon>Methanobacteriati</taxon>
        <taxon>Methanobacteriota</taxon>
        <taxon>Stenosarchaea group</taxon>
        <taxon>Halobacteria</taxon>
        <taxon>Halobacteriales</taxon>
        <taxon>Natronoarchaeaceae</taxon>
    </lineage>
</organism>
<dbReference type="AlphaFoldDB" id="A0A285NZT1"/>
<dbReference type="EMBL" id="OBEJ01000003">
    <property type="protein sequence ID" value="SNZ14975.1"/>
    <property type="molecule type" value="Genomic_DNA"/>
</dbReference>
<accession>A0A285NZT1</accession>
<evidence type="ECO:0000313" key="1">
    <source>
        <dbReference type="EMBL" id="SNZ14975.1"/>
    </source>
</evidence>
<proteinExistence type="predicted"/>
<gene>
    <name evidence="1" type="ORF">SAMN06269185_2335</name>
</gene>
<evidence type="ECO:0000313" key="2">
    <source>
        <dbReference type="Proteomes" id="UP000219453"/>
    </source>
</evidence>
<name>A0A285NZT1_NATPI</name>
<protein>
    <submittedName>
        <fullName evidence="1">Uncharacterized protein</fullName>
    </submittedName>
</protein>
<dbReference type="RefSeq" id="WP_179747466.1">
    <property type="nucleotide sequence ID" value="NZ_OBEJ01000003.1"/>
</dbReference>